<comment type="caution">
    <text evidence="7">The sequence shown here is derived from an EMBL/GenBank/DDBJ whole genome shotgun (WGS) entry which is preliminary data.</text>
</comment>
<evidence type="ECO:0000313" key="8">
    <source>
        <dbReference type="Proteomes" id="UP000570517"/>
    </source>
</evidence>
<feature type="transmembrane region" description="Helical" evidence="6">
    <location>
        <begin position="193"/>
        <end position="213"/>
    </location>
</feature>
<feature type="transmembrane region" description="Helical" evidence="6">
    <location>
        <begin position="281"/>
        <end position="300"/>
    </location>
</feature>
<feature type="transmembrane region" description="Helical" evidence="6">
    <location>
        <begin position="410"/>
        <end position="434"/>
    </location>
</feature>
<feature type="transmembrane region" description="Helical" evidence="6">
    <location>
        <begin position="321"/>
        <end position="343"/>
    </location>
</feature>
<keyword evidence="8" id="KW-1185">Reference proteome</keyword>
<evidence type="ECO:0000256" key="4">
    <source>
        <dbReference type="ARBA" id="ARBA00022989"/>
    </source>
</evidence>
<feature type="transmembrane region" description="Helical" evidence="6">
    <location>
        <begin position="349"/>
        <end position="372"/>
    </location>
</feature>
<dbReference type="PANTHER" id="PTHR30250">
    <property type="entry name" value="PST FAMILY PREDICTED COLANIC ACID TRANSPORTER"/>
    <property type="match status" value="1"/>
</dbReference>
<feature type="transmembrane region" description="Helical" evidence="6">
    <location>
        <begin position="57"/>
        <end position="79"/>
    </location>
</feature>
<dbReference type="EMBL" id="JABFYL010000049">
    <property type="protein sequence ID" value="NVN53443.1"/>
    <property type="molecule type" value="Genomic_DNA"/>
</dbReference>
<dbReference type="InterPro" id="IPR002797">
    <property type="entry name" value="Polysacc_synth"/>
</dbReference>
<evidence type="ECO:0000256" key="2">
    <source>
        <dbReference type="ARBA" id="ARBA00022475"/>
    </source>
</evidence>
<evidence type="ECO:0000256" key="6">
    <source>
        <dbReference type="SAM" id="Phobius"/>
    </source>
</evidence>
<feature type="transmembrane region" description="Helical" evidence="6">
    <location>
        <begin position="135"/>
        <end position="158"/>
    </location>
</feature>
<dbReference type="AlphaFoldDB" id="A0A850PYC6"/>
<organism evidence="7 8">
    <name type="scientific">Mycolicibacterium hippocampi</name>
    <dbReference type="NCBI Taxonomy" id="659824"/>
    <lineage>
        <taxon>Bacteria</taxon>
        <taxon>Bacillati</taxon>
        <taxon>Actinomycetota</taxon>
        <taxon>Actinomycetes</taxon>
        <taxon>Mycobacteriales</taxon>
        <taxon>Mycobacteriaceae</taxon>
        <taxon>Mycolicibacterium</taxon>
    </lineage>
</organism>
<feature type="transmembrane region" description="Helical" evidence="6">
    <location>
        <begin position="21"/>
        <end position="45"/>
    </location>
</feature>
<accession>A0A850PYC6</accession>
<feature type="transmembrane region" description="Helical" evidence="6">
    <location>
        <begin position="384"/>
        <end position="404"/>
    </location>
</feature>
<keyword evidence="5 6" id="KW-0472">Membrane</keyword>
<feature type="transmembrane region" description="Helical" evidence="6">
    <location>
        <begin position="240"/>
        <end position="261"/>
    </location>
</feature>
<evidence type="ECO:0000256" key="5">
    <source>
        <dbReference type="ARBA" id="ARBA00023136"/>
    </source>
</evidence>
<feature type="transmembrane region" description="Helical" evidence="6">
    <location>
        <begin position="165"/>
        <end position="187"/>
    </location>
</feature>
<sequence>MTRPLTFLIRPLRDTTMRTALLGGSWALVGTFIGRVANVGALLLAARYLGSEQFGGLSLALSTVLAVASVSALGLPIAAQKLVAEAREIDAVRRDRLIDLTLAMTLFVGLLLMIISALGSAWISVGILDQPQVAPLLAVASILILTTPLGEVLAALLASLERFDLVGLFRAAHGTLSGGLLVIVLLSTSGPAAPLWALAAAEALACVLGLRLVRSARGPRSLARFGYTEFVTEAKPLLRVALPALVASVSLQPALWLGQVLLSRQPDGLAHVGTFAVAMRWHSMALFVPVTMCSVLLPMLGRLRATGRDADGRTLFVRYSVLTLAFSTVTCIGLIAFAAPLMGLQGAEYSVASGVLVILAVATVPSALNNLLGGRALAEGRLSLWVWSDLVLAATLAACAVALVPPLAGVGLAAAYLAAYVVSCLVLLPIALAARSPAGERL</sequence>
<keyword evidence="3 6" id="KW-0812">Transmembrane</keyword>
<reference evidence="7 8" key="1">
    <citation type="submission" date="2020-05" db="EMBL/GenBank/DDBJ databases">
        <title>Draft genome sequence of Mycobacterium hippocampi DL, isolated from European seabass, Dicentrarchus labrax, reared in fish farms.</title>
        <authorList>
            <person name="Stathopoulou P."/>
            <person name="Asimakis E."/>
            <person name="Tzokas K."/>
            <person name="Batargias C."/>
            <person name="Tsiamis G."/>
        </authorList>
    </citation>
    <scope>NUCLEOTIDE SEQUENCE [LARGE SCALE GENOMIC DNA]</scope>
    <source>
        <strain evidence="7 8">DL</strain>
    </source>
</reference>
<protein>
    <recommendedName>
        <fullName evidence="9">Polysaccharide biosynthesis protein</fullName>
    </recommendedName>
</protein>
<dbReference type="Pfam" id="PF01943">
    <property type="entry name" value="Polysacc_synt"/>
    <property type="match status" value="1"/>
</dbReference>
<dbReference type="InterPro" id="IPR050833">
    <property type="entry name" value="Poly_Biosynth_Transport"/>
</dbReference>
<gene>
    <name evidence="7" type="ORF">HLY00_3791</name>
</gene>
<dbReference type="RefSeq" id="WP_178361654.1">
    <property type="nucleotide sequence ID" value="NZ_JABFYL010000049.1"/>
</dbReference>
<dbReference type="Proteomes" id="UP000570517">
    <property type="component" value="Unassembled WGS sequence"/>
</dbReference>
<dbReference type="GO" id="GO:0005886">
    <property type="term" value="C:plasma membrane"/>
    <property type="evidence" value="ECO:0007669"/>
    <property type="project" value="UniProtKB-SubCell"/>
</dbReference>
<keyword evidence="4 6" id="KW-1133">Transmembrane helix</keyword>
<dbReference type="PANTHER" id="PTHR30250:SF11">
    <property type="entry name" value="O-ANTIGEN TRANSPORTER-RELATED"/>
    <property type="match status" value="1"/>
</dbReference>
<evidence type="ECO:0008006" key="9">
    <source>
        <dbReference type="Google" id="ProtNLM"/>
    </source>
</evidence>
<evidence type="ECO:0000256" key="1">
    <source>
        <dbReference type="ARBA" id="ARBA00004651"/>
    </source>
</evidence>
<evidence type="ECO:0000256" key="3">
    <source>
        <dbReference type="ARBA" id="ARBA00022692"/>
    </source>
</evidence>
<comment type="subcellular location">
    <subcellularLocation>
        <location evidence="1">Cell membrane</location>
        <topology evidence="1">Multi-pass membrane protein</topology>
    </subcellularLocation>
</comment>
<keyword evidence="2" id="KW-1003">Cell membrane</keyword>
<feature type="transmembrane region" description="Helical" evidence="6">
    <location>
        <begin position="100"/>
        <end position="123"/>
    </location>
</feature>
<evidence type="ECO:0000313" key="7">
    <source>
        <dbReference type="EMBL" id="NVN53443.1"/>
    </source>
</evidence>
<name>A0A850PYC6_9MYCO</name>
<proteinExistence type="predicted"/>